<proteinExistence type="predicted"/>
<name>A0A183LP51_9TREM</name>
<dbReference type="AlphaFoldDB" id="A0A183LP51"/>
<keyword evidence="3" id="KW-1185">Reference proteome</keyword>
<sequence>MAQLSFDIMKLILQKINLLKKTIWFLRLFFFRLRIGQSENDLLKQDSKEYKSSNPILKDSRYRSESVLSSIGRINRKSTIRSDIDDTRSKSSNNLKSNGLKSSTNSLQTEFQEKNELYNSDTQKESKE</sequence>
<dbReference type="EMBL" id="UZAI01001944">
    <property type="protein sequence ID" value="VDO66815.1"/>
    <property type="molecule type" value="Genomic_DNA"/>
</dbReference>
<evidence type="ECO:0000313" key="3">
    <source>
        <dbReference type="Proteomes" id="UP000277204"/>
    </source>
</evidence>
<dbReference type="Proteomes" id="UP000277204">
    <property type="component" value="Unassembled WGS sequence"/>
</dbReference>
<protein>
    <submittedName>
        <fullName evidence="2">Uncharacterized protein</fullName>
    </submittedName>
</protein>
<feature type="compositionally biased region" description="Low complexity" evidence="1">
    <location>
        <begin position="90"/>
        <end position="107"/>
    </location>
</feature>
<reference evidence="2 3" key="1">
    <citation type="submission" date="2018-11" db="EMBL/GenBank/DDBJ databases">
        <authorList>
            <consortium name="Pathogen Informatics"/>
        </authorList>
    </citation>
    <scope>NUCLEOTIDE SEQUENCE [LARGE SCALE GENOMIC DNA]</scope>
    <source>
        <strain evidence="2 3">Zambia</strain>
    </source>
</reference>
<organism evidence="2 3">
    <name type="scientific">Schistosoma margrebowiei</name>
    <dbReference type="NCBI Taxonomy" id="48269"/>
    <lineage>
        <taxon>Eukaryota</taxon>
        <taxon>Metazoa</taxon>
        <taxon>Spiralia</taxon>
        <taxon>Lophotrochozoa</taxon>
        <taxon>Platyhelminthes</taxon>
        <taxon>Trematoda</taxon>
        <taxon>Digenea</taxon>
        <taxon>Strigeidida</taxon>
        <taxon>Schistosomatoidea</taxon>
        <taxon>Schistosomatidae</taxon>
        <taxon>Schistosoma</taxon>
    </lineage>
</organism>
<feature type="region of interest" description="Disordered" evidence="1">
    <location>
        <begin position="82"/>
        <end position="128"/>
    </location>
</feature>
<accession>A0A183LP51</accession>
<gene>
    <name evidence="2" type="ORF">SMRZ_LOCUS5576</name>
</gene>
<evidence type="ECO:0000313" key="2">
    <source>
        <dbReference type="EMBL" id="VDO66815.1"/>
    </source>
</evidence>
<feature type="compositionally biased region" description="Basic and acidic residues" evidence="1">
    <location>
        <begin position="111"/>
        <end position="128"/>
    </location>
</feature>
<evidence type="ECO:0000256" key="1">
    <source>
        <dbReference type="SAM" id="MobiDB-lite"/>
    </source>
</evidence>